<dbReference type="Pfam" id="PF02518">
    <property type="entry name" value="HATPase_c"/>
    <property type="match status" value="1"/>
</dbReference>
<dbReference type="EC" id="2.7.13.3" evidence="2"/>
<dbReference type="SUPFAM" id="SSF55874">
    <property type="entry name" value="ATPase domain of HSP90 chaperone/DNA topoisomerase II/histidine kinase"/>
    <property type="match status" value="1"/>
</dbReference>
<evidence type="ECO:0000313" key="11">
    <source>
        <dbReference type="Proteomes" id="UP000192333"/>
    </source>
</evidence>
<dbReference type="GO" id="GO:0004673">
    <property type="term" value="F:protein histidine kinase activity"/>
    <property type="evidence" value="ECO:0007669"/>
    <property type="project" value="UniProtKB-EC"/>
</dbReference>
<keyword evidence="7" id="KW-0902">Two-component regulatory system</keyword>
<dbReference type="InterPro" id="IPR035965">
    <property type="entry name" value="PAS-like_dom_sf"/>
</dbReference>
<dbReference type="GO" id="GO:0005524">
    <property type="term" value="F:ATP binding"/>
    <property type="evidence" value="ECO:0007669"/>
    <property type="project" value="UniProtKB-KW"/>
</dbReference>
<dbReference type="SUPFAM" id="SSF55785">
    <property type="entry name" value="PYP-like sensor domain (PAS domain)"/>
    <property type="match status" value="1"/>
</dbReference>
<dbReference type="STRING" id="758820.SAMN00777080_2342"/>
<dbReference type="Gene3D" id="3.30.565.10">
    <property type="entry name" value="Histidine kinase-like ATPase, C-terminal domain"/>
    <property type="match status" value="1"/>
</dbReference>
<keyword evidence="8" id="KW-0472">Membrane</keyword>
<keyword evidence="3" id="KW-0808">Transferase</keyword>
<dbReference type="PRINTS" id="PR00344">
    <property type="entry name" value="BCTRLSENSOR"/>
</dbReference>
<evidence type="ECO:0000313" key="10">
    <source>
        <dbReference type="EMBL" id="SMD43734.1"/>
    </source>
</evidence>
<dbReference type="GO" id="GO:0007234">
    <property type="term" value="P:osmosensory signaling via phosphorelay pathway"/>
    <property type="evidence" value="ECO:0007669"/>
    <property type="project" value="TreeGrafter"/>
</dbReference>
<dbReference type="SMART" id="SM00387">
    <property type="entry name" value="HATPase_c"/>
    <property type="match status" value="1"/>
</dbReference>
<sequence length="447" mass="50611">MDYKVGLLGRIVLLAVSLFLLAYFILNGAGVFVISLFIILILAQIVFLLSYAESSFKKVRQFLNNIKQDNYTNVYPVKFDGTETDDLHIEFNAILAKLQEDQAEKEANYQYFRSVFQHLSIGLITFDEEGKVQIVNTAAKRMLNILQLTQIGEVEKINKELHHAIHSLRTGGSELIKIAHPDGIMQLSVYVIELVLRDTKFKLVSLQNIQSELEEKEMEAWQNLVRVLTHEIMNSIAPISSLAATVKGDIESKIDINETINPNDLEDYLMAISTIEKRSQGMINFVSDFRSLAHIPAPRFQTIRLKGLFDQLETLMQHQFDANQIQFKKHIEPKDLILFGDQSLIEQVLINLIQNAIQAVEDTVSRIISLEAFIDEAGKIIIEVADSGRGIEEEAMSKIFIPFFTTKKKGSGIGLSLSKQIMRRHKGNIQVRSKLGEGTTFKLIFNA</sequence>
<dbReference type="RefSeq" id="WP_084120604.1">
    <property type="nucleotide sequence ID" value="NZ_LT838813.1"/>
</dbReference>
<gene>
    <name evidence="10" type="ORF">SAMN00777080_2342</name>
</gene>
<evidence type="ECO:0000256" key="8">
    <source>
        <dbReference type="SAM" id="Phobius"/>
    </source>
</evidence>
<name>A0A1W2H4N3_9BACT</name>
<keyword evidence="5 10" id="KW-0418">Kinase</keyword>
<dbReference type="GO" id="GO:0030295">
    <property type="term" value="F:protein kinase activator activity"/>
    <property type="evidence" value="ECO:0007669"/>
    <property type="project" value="TreeGrafter"/>
</dbReference>
<dbReference type="AlphaFoldDB" id="A0A1W2H4N3"/>
<evidence type="ECO:0000256" key="6">
    <source>
        <dbReference type="ARBA" id="ARBA00022840"/>
    </source>
</evidence>
<dbReference type="OrthoDB" id="1931120at2"/>
<protein>
    <recommendedName>
        <fullName evidence="2">histidine kinase</fullName>
        <ecNumber evidence="2">2.7.13.3</ecNumber>
    </recommendedName>
</protein>
<keyword evidence="8" id="KW-0812">Transmembrane</keyword>
<keyword evidence="6" id="KW-0067">ATP-binding</keyword>
<dbReference type="InterPro" id="IPR005467">
    <property type="entry name" value="His_kinase_dom"/>
</dbReference>
<dbReference type="Proteomes" id="UP000192333">
    <property type="component" value="Chromosome I"/>
</dbReference>
<dbReference type="PANTHER" id="PTHR42878:SF7">
    <property type="entry name" value="SENSOR HISTIDINE KINASE GLRK"/>
    <property type="match status" value="1"/>
</dbReference>
<dbReference type="InterPro" id="IPR050351">
    <property type="entry name" value="BphY/WalK/GraS-like"/>
</dbReference>
<feature type="transmembrane region" description="Helical" evidence="8">
    <location>
        <begin position="32"/>
        <end position="52"/>
    </location>
</feature>
<evidence type="ECO:0000259" key="9">
    <source>
        <dbReference type="PROSITE" id="PS50109"/>
    </source>
</evidence>
<dbReference type="PANTHER" id="PTHR42878">
    <property type="entry name" value="TWO-COMPONENT HISTIDINE KINASE"/>
    <property type="match status" value="1"/>
</dbReference>
<proteinExistence type="predicted"/>
<organism evidence="10 11">
    <name type="scientific">Aquiflexum balticum DSM 16537</name>
    <dbReference type="NCBI Taxonomy" id="758820"/>
    <lineage>
        <taxon>Bacteria</taxon>
        <taxon>Pseudomonadati</taxon>
        <taxon>Bacteroidota</taxon>
        <taxon>Cytophagia</taxon>
        <taxon>Cytophagales</taxon>
        <taxon>Cyclobacteriaceae</taxon>
        <taxon>Aquiflexum</taxon>
    </lineage>
</organism>
<dbReference type="InterPro" id="IPR003594">
    <property type="entry name" value="HATPase_dom"/>
</dbReference>
<evidence type="ECO:0000256" key="2">
    <source>
        <dbReference type="ARBA" id="ARBA00012438"/>
    </source>
</evidence>
<evidence type="ECO:0000256" key="4">
    <source>
        <dbReference type="ARBA" id="ARBA00022741"/>
    </source>
</evidence>
<evidence type="ECO:0000256" key="1">
    <source>
        <dbReference type="ARBA" id="ARBA00000085"/>
    </source>
</evidence>
<dbReference type="InterPro" id="IPR036890">
    <property type="entry name" value="HATPase_C_sf"/>
</dbReference>
<dbReference type="PROSITE" id="PS50109">
    <property type="entry name" value="HIS_KIN"/>
    <property type="match status" value="1"/>
</dbReference>
<feature type="transmembrane region" description="Helical" evidence="8">
    <location>
        <begin position="7"/>
        <end position="26"/>
    </location>
</feature>
<dbReference type="GO" id="GO:0000156">
    <property type="term" value="F:phosphorelay response regulator activity"/>
    <property type="evidence" value="ECO:0007669"/>
    <property type="project" value="TreeGrafter"/>
</dbReference>
<reference evidence="11" key="1">
    <citation type="submission" date="2017-04" db="EMBL/GenBank/DDBJ databases">
        <authorList>
            <person name="Varghese N."/>
            <person name="Submissions S."/>
        </authorList>
    </citation>
    <scope>NUCLEOTIDE SEQUENCE [LARGE SCALE GENOMIC DNA]</scope>
    <source>
        <strain evidence="11">DSM 16537</strain>
    </source>
</reference>
<dbReference type="InterPro" id="IPR004358">
    <property type="entry name" value="Sig_transdc_His_kin-like_C"/>
</dbReference>
<keyword evidence="11" id="KW-1185">Reference proteome</keyword>
<evidence type="ECO:0000256" key="5">
    <source>
        <dbReference type="ARBA" id="ARBA00022777"/>
    </source>
</evidence>
<evidence type="ECO:0000256" key="3">
    <source>
        <dbReference type="ARBA" id="ARBA00022679"/>
    </source>
</evidence>
<keyword evidence="8" id="KW-1133">Transmembrane helix</keyword>
<comment type="catalytic activity">
    <reaction evidence="1">
        <text>ATP + protein L-histidine = ADP + protein N-phospho-L-histidine.</text>
        <dbReference type="EC" id="2.7.13.3"/>
    </reaction>
</comment>
<dbReference type="Gene3D" id="3.30.450.20">
    <property type="entry name" value="PAS domain"/>
    <property type="match status" value="1"/>
</dbReference>
<dbReference type="EMBL" id="LT838813">
    <property type="protein sequence ID" value="SMD43734.1"/>
    <property type="molecule type" value="Genomic_DNA"/>
</dbReference>
<feature type="domain" description="Histidine kinase" evidence="9">
    <location>
        <begin position="227"/>
        <end position="447"/>
    </location>
</feature>
<evidence type="ECO:0000256" key="7">
    <source>
        <dbReference type="ARBA" id="ARBA00023012"/>
    </source>
</evidence>
<accession>A0A1W2H4N3</accession>
<keyword evidence="4" id="KW-0547">Nucleotide-binding</keyword>